<feature type="domain" description="TraG N-terminal Bacteroidetes" evidence="1">
    <location>
        <begin position="8"/>
        <end position="51"/>
    </location>
</feature>
<evidence type="ECO:0000259" key="1">
    <source>
        <dbReference type="Pfam" id="PF12991"/>
    </source>
</evidence>
<sequence>MNTEVNFHESYPIVDVDQNRILANNGNIAYAYRVELSEIYSLSEADFEELHGHWFQALKSLPIGTLVHKQDIYRKTSFDASQLPKVSFLAKATRDHFKGREHLSHESLIFFIWPKNRAINSSALINPFAKVSKKLPQTLGDQAEEFGKTVRDTVGYLNNSSKLKLLAFNQAAMIQYTDTYFNGFNEGYDTDMVLEKDKVKVGEHRFGAMAVNNEGCFGDSVQTSRPNEQYTADGFLFHQGFIDGFGLTFPGNHIVNQFIHLDDRHKWRKLLEKRLEELSKSSNFGSRNKLLFDRVSDTLSRLNQDDSSLIIRGQLNVLCWAKSEKNLDQSLSELTARFKELDIKPYCPVGKSRIHYVLNSYPLFSSNFGDTDLYVTDLKHALCLWINSTNYRSDKKGIIFNDRLENIPVVKDVWDERKHRIKARNFAIFAPTGEGKSFLANNILRQYFEQDVRLVIIDLGGSYAKFAQLYPEEHIILKYEPGKNLGINPFYKTPGDGVAAEWLEDLTNFLIELYATDDTIGKAHQVALKKILRSYYETIKEGHSLEGLYAFIQEHQNTLLETLGIDPGYFNLTNFLHILSEYVGDGIYSFLFKVREDQSHRLEDKRLIIFELDEVRDNREVLSVMLKLIKSAIQRTIWKNRSERGIILFDEFAKQLKFPNVLESVEFYYQAIRKQNGAIGIVLQSINQLPENHTSATILENTQVIYSLRNEKGYDALGKRLNLSIHDLNQLRSIKSDLKGERKYTEIFIKIGSESNIYRLEVPPEAYAAYLTDGTENQAIMELYEKTQDMELAIQTFVHQKTLQHENN</sequence>
<organism evidence="3">
    <name type="scientific">Flagellimonas sp. MMG031</name>
    <dbReference type="NCBI Taxonomy" id="3158549"/>
    <lineage>
        <taxon>Bacteria</taxon>
        <taxon>Pseudomonadati</taxon>
        <taxon>Bacteroidota</taxon>
        <taxon>Flavobacteriia</taxon>
        <taxon>Flavobacteriales</taxon>
        <taxon>Flavobacteriaceae</taxon>
        <taxon>Flagellimonas</taxon>
    </lineage>
</organism>
<dbReference type="InterPro" id="IPR027417">
    <property type="entry name" value="P-loop_NTPase"/>
</dbReference>
<evidence type="ECO:0000259" key="2">
    <source>
        <dbReference type="Pfam" id="PF19044"/>
    </source>
</evidence>
<dbReference type="Pfam" id="PF12991">
    <property type="entry name" value="DUF3875"/>
    <property type="match status" value="1"/>
</dbReference>
<dbReference type="NCBIfam" id="TIGR03783">
    <property type="entry name" value="Bac_Flav_CT_G"/>
    <property type="match status" value="1"/>
</dbReference>
<dbReference type="EMBL" id="CP157804">
    <property type="protein sequence ID" value="XBQ22847.1"/>
    <property type="molecule type" value="Genomic_DNA"/>
</dbReference>
<dbReference type="PANTHER" id="PTHR38467:SF1">
    <property type="entry name" value="CONJUGATIVE TRANSFER: ASSEMBLY"/>
    <property type="match status" value="1"/>
</dbReference>
<dbReference type="InterPro" id="IPR053155">
    <property type="entry name" value="F-pilin_assembly_TraC"/>
</dbReference>
<protein>
    <submittedName>
        <fullName evidence="3">TraG family conjugative transposon ATPase</fullName>
    </submittedName>
</protein>
<reference evidence="3" key="1">
    <citation type="submission" date="2024-05" db="EMBL/GenBank/DDBJ databases">
        <title>Draft Genome Sequences of Flagellimonas sp. MMG031 and Marinobacter sp. MMG032 Isolated from the dinoflagellate Symbiodinium pilosum.</title>
        <authorList>
            <person name="Shikuma N.J."/>
            <person name="Farrell M.V."/>
        </authorList>
    </citation>
    <scope>NUCLEOTIDE SEQUENCE</scope>
    <source>
        <strain evidence="3">MMG031</strain>
    </source>
</reference>
<dbReference type="SUPFAM" id="SSF52540">
    <property type="entry name" value="P-loop containing nucleoside triphosphate hydrolases"/>
    <property type="match status" value="1"/>
</dbReference>
<dbReference type="InterPro" id="IPR022509">
    <property type="entry name" value="Conjugation_ATPase_TraG"/>
</dbReference>
<dbReference type="Gene3D" id="3.40.50.300">
    <property type="entry name" value="P-loop containing nucleotide triphosphate hydrolases"/>
    <property type="match status" value="1"/>
</dbReference>
<gene>
    <name evidence="3" type="ORF">ABNE31_14710</name>
</gene>
<name>A0AAU7MZI2_9FLAO</name>
<proteinExistence type="predicted"/>
<dbReference type="InterPro" id="IPR024451">
    <property type="entry name" value="TraG_N_Bacteroidetes"/>
</dbReference>
<dbReference type="KEGG" id="fld:ABNE31_14710"/>
<dbReference type="RefSeq" id="WP_349351676.1">
    <property type="nucleotide sequence ID" value="NZ_CP157804.1"/>
</dbReference>
<dbReference type="Gene3D" id="1.10.8.730">
    <property type="match status" value="1"/>
</dbReference>
<dbReference type="InterPro" id="IPR043964">
    <property type="entry name" value="P-loop_TraG"/>
</dbReference>
<evidence type="ECO:0000313" key="3">
    <source>
        <dbReference type="EMBL" id="XBQ22847.1"/>
    </source>
</evidence>
<dbReference type="AlphaFoldDB" id="A0AAU7MZI2"/>
<dbReference type="Pfam" id="PF19044">
    <property type="entry name" value="P-loop_TraG"/>
    <property type="match status" value="1"/>
</dbReference>
<feature type="domain" description="TraG P-loop" evidence="2">
    <location>
        <begin position="397"/>
        <end position="800"/>
    </location>
</feature>
<dbReference type="PANTHER" id="PTHR38467">
    <property type="match status" value="1"/>
</dbReference>
<accession>A0AAU7MZI2</accession>